<dbReference type="InterPro" id="IPR032710">
    <property type="entry name" value="NTF2-like_dom_sf"/>
</dbReference>
<dbReference type="AlphaFoldDB" id="A0A502E4J1"/>
<dbReference type="SUPFAM" id="SSF54427">
    <property type="entry name" value="NTF2-like"/>
    <property type="match status" value="1"/>
</dbReference>
<evidence type="ECO:0000313" key="2">
    <source>
        <dbReference type="EMBL" id="TPG32427.1"/>
    </source>
</evidence>
<dbReference type="RefSeq" id="WP_140694318.1">
    <property type="nucleotide sequence ID" value="NZ_RCZG01000008.1"/>
</dbReference>
<keyword evidence="3" id="KW-1185">Reference proteome</keyword>
<dbReference type="PANTHER" id="PTHR41252:SF1">
    <property type="entry name" value="BLR2505 PROTEIN"/>
    <property type="match status" value="1"/>
</dbReference>
<comment type="caution">
    <text evidence="2">The sequence shown here is derived from an EMBL/GenBank/DDBJ whole genome shotgun (WGS) entry which is preliminary data.</text>
</comment>
<dbReference type="OrthoDB" id="3574881at2"/>
<dbReference type="Pfam" id="PF12680">
    <property type="entry name" value="SnoaL_2"/>
    <property type="match status" value="1"/>
</dbReference>
<accession>A0A502E4J1</accession>
<reference evidence="2 3" key="1">
    <citation type="journal article" date="2019" name="Environ. Microbiol.">
        <title>Species interactions and distinct microbial communities in high Arctic permafrost affected cryosols are associated with the CH4 and CO2 gas fluxes.</title>
        <authorList>
            <person name="Altshuler I."/>
            <person name="Hamel J."/>
            <person name="Turney S."/>
            <person name="Magnuson E."/>
            <person name="Levesque R."/>
            <person name="Greer C."/>
            <person name="Whyte L.G."/>
        </authorList>
    </citation>
    <scope>NUCLEOTIDE SEQUENCE [LARGE SCALE GENOMIC DNA]</scope>
    <source>
        <strain evidence="2 3">S5.20</strain>
    </source>
</reference>
<organism evidence="2 3">
    <name type="scientific">Mycolicibacterium hodleri</name>
    <dbReference type="NCBI Taxonomy" id="49897"/>
    <lineage>
        <taxon>Bacteria</taxon>
        <taxon>Bacillati</taxon>
        <taxon>Actinomycetota</taxon>
        <taxon>Actinomycetes</taxon>
        <taxon>Mycobacteriales</taxon>
        <taxon>Mycobacteriaceae</taxon>
        <taxon>Mycolicibacterium</taxon>
    </lineage>
</organism>
<dbReference type="PANTHER" id="PTHR41252">
    <property type="entry name" value="BLR2505 PROTEIN"/>
    <property type="match status" value="1"/>
</dbReference>
<evidence type="ECO:0000259" key="1">
    <source>
        <dbReference type="Pfam" id="PF12680"/>
    </source>
</evidence>
<dbReference type="Gene3D" id="3.10.450.50">
    <property type="match status" value="1"/>
</dbReference>
<gene>
    <name evidence="2" type="ORF">EAH80_19315</name>
</gene>
<evidence type="ECO:0000313" key="3">
    <source>
        <dbReference type="Proteomes" id="UP000320095"/>
    </source>
</evidence>
<proteinExistence type="predicted"/>
<dbReference type="EMBL" id="RCZG01000008">
    <property type="protein sequence ID" value="TPG32427.1"/>
    <property type="molecule type" value="Genomic_DNA"/>
</dbReference>
<sequence>MSAQSNIDTVRQTYAAMAAGNAAAAMANFHEDMVLIEPESLPYGGTYKGLSEIGGAILAITQYVDLAGLKIGRVLADDDTAVAFVTATWKNPDGTTHDMLMRECYQFSGSKITEMRIFYWDTATLASA</sequence>
<protein>
    <recommendedName>
        <fullName evidence="1">SnoaL-like domain-containing protein</fullName>
    </recommendedName>
</protein>
<dbReference type="Proteomes" id="UP000320095">
    <property type="component" value="Unassembled WGS sequence"/>
</dbReference>
<dbReference type="InterPro" id="IPR037401">
    <property type="entry name" value="SnoaL-like"/>
</dbReference>
<feature type="domain" description="SnoaL-like" evidence="1">
    <location>
        <begin position="10"/>
        <end position="115"/>
    </location>
</feature>
<name>A0A502E4J1_9MYCO</name>